<dbReference type="Proteomes" id="UP000242519">
    <property type="component" value="Unassembled WGS sequence"/>
</dbReference>
<dbReference type="AlphaFoldDB" id="A0A218Z482"/>
<evidence type="ECO:0000256" key="1">
    <source>
        <dbReference type="SAM" id="Coils"/>
    </source>
</evidence>
<feature type="coiled-coil region" evidence="1">
    <location>
        <begin position="620"/>
        <end position="707"/>
    </location>
</feature>
<feature type="compositionally biased region" description="Polar residues" evidence="2">
    <location>
        <begin position="45"/>
        <end position="58"/>
    </location>
</feature>
<feature type="compositionally biased region" description="Basic and acidic residues" evidence="2">
    <location>
        <begin position="81"/>
        <end position="101"/>
    </location>
</feature>
<protein>
    <submittedName>
        <fullName evidence="3">Muscle myosin heavy chain</fullName>
    </submittedName>
</protein>
<comment type="caution">
    <text evidence="3">The sequence shown here is derived from an EMBL/GenBank/DDBJ whole genome shotgun (WGS) entry which is preliminary data.</text>
</comment>
<proteinExistence type="predicted"/>
<feature type="compositionally biased region" description="Basic and acidic residues" evidence="2">
    <location>
        <begin position="766"/>
        <end position="806"/>
    </location>
</feature>
<dbReference type="EMBL" id="MZNU01000220">
    <property type="protein sequence ID" value="OWP02582.1"/>
    <property type="molecule type" value="Genomic_DNA"/>
</dbReference>
<keyword evidence="4" id="KW-1185">Reference proteome</keyword>
<evidence type="ECO:0000313" key="3">
    <source>
        <dbReference type="EMBL" id="OWP02582.1"/>
    </source>
</evidence>
<keyword evidence="1" id="KW-0175">Coiled coil</keyword>
<sequence>MHLGAAMDSDPPSPPLGEQTANPASTGSGIGDVVPLFPAPPGNVQWVQLATDPAQQSALDERKQDTGERQGDEEELGSETGDSKEEKEGKGEEDPGRHLNRERTMREDVLKVKPRAEGLLPAAVIEFRRIAQEPGHDAHLTIQKALIAIEAALALSLGSSRDIVGDSIKLRSVAEAQVNAMSAQASMIEKQKEEVASVCPRLAGVQDELTAVKENAEMVAENKSKNEGREKLRSDCEAKVKQLQEEVKELRDQLNEYEDGAFITEDDCAALSAEKERFHAFEIEDLRADVAKAIRERDALQRILDDAATTLPTDIITKQEYRTMNRELSDKLQEAEAQVGEAKKHVADFHDLLDRMPELEAANESLEHELEFANKKYEDMMKRLNDLVEPNEGLGHILEDENKKVAELQQRNVGGADGAAKKSIKELKDSNQALTQDLLKAQTQSDAYVEQIRELRQNISDGTDETARNIILQLQGEIEKLRQDLVDANAHVKALEQALLKGAGKVANEEIARRGRQLDELTDIVRGMTEERTELYEEIDDLKNQIIIDNNNADFDRGESAAEIRDLKARITGLSEGKTDEGLILLEDCEAHNVDTNQRLQEEIYRLKREGNSNEDGAENQLLRDNIAKLQNQVEKLQGKILALQAGLTQGFLTVEECKQKNAEELEQMIERVSVEREVKKGMEEQIGGLKMQIRDLRQKLKDVEERSWAQAKIEELVQVIEEQNESIKKYCAGTSAERINAAVLEAQENYKIEFDRRVKEARERNLSKVRTEGGRATEKRKREQKNKEVRREECAAKKAEQRKEEDDPAAAAVAHAEGKKAKAKILRAKGEEKKNKKRADPQKITEAKKMWEADKRNLQQLIDAEAKDDDAPTPYKEYLAHREQINMESKKSTREGRQHREIKALALQWQRANCSIWLVDIALSRMKANRALNGLDHGDADAAIDRANEAIGLADATGNAGLMARSRLWATIAYFYANELTRAEEFLQQVKREHLGVKDTIVYDKWNKGGPCSFALEQRMEGYYKGTKLGKRYDEQI</sequence>
<feature type="coiled-coil region" evidence="1">
    <location>
        <begin position="226"/>
        <end position="545"/>
    </location>
</feature>
<feature type="region of interest" description="Disordered" evidence="2">
    <location>
        <begin position="766"/>
        <end position="845"/>
    </location>
</feature>
<feature type="compositionally biased region" description="Basic and acidic residues" evidence="2">
    <location>
        <begin position="59"/>
        <end position="70"/>
    </location>
</feature>
<organism evidence="3 4">
    <name type="scientific">Diplocarpon coronariae</name>
    <dbReference type="NCBI Taxonomy" id="2795749"/>
    <lineage>
        <taxon>Eukaryota</taxon>
        <taxon>Fungi</taxon>
        <taxon>Dikarya</taxon>
        <taxon>Ascomycota</taxon>
        <taxon>Pezizomycotina</taxon>
        <taxon>Leotiomycetes</taxon>
        <taxon>Helotiales</taxon>
        <taxon>Drepanopezizaceae</taxon>
        <taxon>Diplocarpon</taxon>
    </lineage>
</organism>
<dbReference type="STRING" id="503106.A0A218Z482"/>
<evidence type="ECO:0000313" key="4">
    <source>
        <dbReference type="Proteomes" id="UP000242519"/>
    </source>
</evidence>
<reference evidence="3 4" key="1">
    <citation type="submission" date="2017-04" db="EMBL/GenBank/DDBJ databases">
        <title>Draft genome sequence of Marssonina coronaria NL1: causal agent of apple blotch.</title>
        <authorList>
            <person name="Cheng Q."/>
        </authorList>
    </citation>
    <scope>NUCLEOTIDE SEQUENCE [LARGE SCALE GENOMIC DNA]</scope>
    <source>
        <strain evidence="3 4">NL1</strain>
    </source>
</reference>
<feature type="compositionally biased region" description="Basic and acidic residues" evidence="2">
    <location>
        <begin position="829"/>
        <end position="845"/>
    </location>
</feature>
<accession>A0A218Z482</accession>
<dbReference type="InParanoid" id="A0A218Z482"/>
<gene>
    <name evidence="3" type="ORF">B2J93_1886</name>
</gene>
<evidence type="ECO:0000256" key="2">
    <source>
        <dbReference type="SAM" id="MobiDB-lite"/>
    </source>
</evidence>
<feature type="region of interest" description="Disordered" evidence="2">
    <location>
        <begin position="1"/>
        <end position="101"/>
    </location>
</feature>
<name>A0A218Z482_9HELO</name>
<dbReference type="OrthoDB" id="10468017at2759"/>